<dbReference type="Proteomes" id="UP001054252">
    <property type="component" value="Unassembled WGS sequence"/>
</dbReference>
<feature type="transmembrane region" description="Helical" evidence="1">
    <location>
        <begin position="55"/>
        <end position="80"/>
    </location>
</feature>
<keyword evidence="1" id="KW-0472">Membrane</keyword>
<proteinExistence type="predicted"/>
<sequence>MIRISNFIVELMNPIAVNLRRRHDLCIPWWSEIADREFFFLVSLRLSGALRSNNFLILIHMTLMFFLILGLVVFTASLLWCFGD</sequence>
<keyword evidence="3" id="KW-1185">Reference proteome</keyword>
<keyword evidence="1" id="KW-0812">Transmembrane</keyword>
<dbReference type="AlphaFoldDB" id="A0AAV5KXQ5"/>
<evidence type="ECO:0000313" key="2">
    <source>
        <dbReference type="EMBL" id="GKV29270.1"/>
    </source>
</evidence>
<organism evidence="2 3">
    <name type="scientific">Rubroshorea leprosula</name>
    <dbReference type="NCBI Taxonomy" id="152421"/>
    <lineage>
        <taxon>Eukaryota</taxon>
        <taxon>Viridiplantae</taxon>
        <taxon>Streptophyta</taxon>
        <taxon>Embryophyta</taxon>
        <taxon>Tracheophyta</taxon>
        <taxon>Spermatophyta</taxon>
        <taxon>Magnoliopsida</taxon>
        <taxon>eudicotyledons</taxon>
        <taxon>Gunneridae</taxon>
        <taxon>Pentapetalae</taxon>
        <taxon>rosids</taxon>
        <taxon>malvids</taxon>
        <taxon>Malvales</taxon>
        <taxon>Dipterocarpaceae</taxon>
        <taxon>Rubroshorea</taxon>
    </lineage>
</organism>
<name>A0AAV5KXQ5_9ROSI</name>
<reference evidence="2 3" key="1">
    <citation type="journal article" date="2021" name="Commun. Biol.">
        <title>The genome of Shorea leprosula (Dipterocarpaceae) highlights the ecological relevance of drought in aseasonal tropical rainforests.</title>
        <authorList>
            <person name="Ng K.K.S."/>
            <person name="Kobayashi M.J."/>
            <person name="Fawcett J.A."/>
            <person name="Hatakeyama M."/>
            <person name="Paape T."/>
            <person name="Ng C.H."/>
            <person name="Ang C.C."/>
            <person name="Tnah L.H."/>
            <person name="Lee C.T."/>
            <person name="Nishiyama T."/>
            <person name="Sese J."/>
            <person name="O'Brien M.J."/>
            <person name="Copetti D."/>
            <person name="Mohd Noor M.I."/>
            <person name="Ong R.C."/>
            <person name="Putra M."/>
            <person name="Sireger I.Z."/>
            <person name="Indrioko S."/>
            <person name="Kosugi Y."/>
            <person name="Izuno A."/>
            <person name="Isagi Y."/>
            <person name="Lee S.L."/>
            <person name="Shimizu K.K."/>
        </authorList>
    </citation>
    <scope>NUCLEOTIDE SEQUENCE [LARGE SCALE GENOMIC DNA]</scope>
    <source>
        <strain evidence="2">214</strain>
    </source>
</reference>
<gene>
    <name evidence="2" type="ORF">SLEP1_g38206</name>
</gene>
<comment type="caution">
    <text evidence="2">The sequence shown here is derived from an EMBL/GenBank/DDBJ whole genome shotgun (WGS) entry which is preliminary data.</text>
</comment>
<dbReference type="EMBL" id="BPVZ01000082">
    <property type="protein sequence ID" value="GKV29270.1"/>
    <property type="molecule type" value="Genomic_DNA"/>
</dbReference>
<evidence type="ECO:0000313" key="3">
    <source>
        <dbReference type="Proteomes" id="UP001054252"/>
    </source>
</evidence>
<protein>
    <submittedName>
        <fullName evidence="2">Uncharacterized protein</fullName>
    </submittedName>
</protein>
<accession>A0AAV5KXQ5</accession>
<keyword evidence="1" id="KW-1133">Transmembrane helix</keyword>
<evidence type="ECO:0000256" key="1">
    <source>
        <dbReference type="SAM" id="Phobius"/>
    </source>
</evidence>